<feature type="transmembrane region" description="Helical" evidence="9">
    <location>
        <begin position="237"/>
        <end position="255"/>
    </location>
</feature>
<evidence type="ECO:0000256" key="6">
    <source>
        <dbReference type="ARBA" id="ARBA00022989"/>
    </source>
</evidence>
<feature type="transmembrane region" description="Helical" evidence="9">
    <location>
        <begin position="12"/>
        <end position="34"/>
    </location>
</feature>
<dbReference type="PANTHER" id="PTHR33451:SF6">
    <property type="entry name" value="NA(+)_H(+) ANTIPORTER NHAC"/>
    <property type="match status" value="1"/>
</dbReference>
<sequence>MRKLKNRVEPVFSFTESVIVLIAILSLLGFLIIVEHQEPQAPLLIAFVLLMLYGRIRGFKWSTIMDGMRTGLRAGVDPLVIFLTIGVLIATWIFSGTIPTIMYFGFKIISVQFFLPTVFLVCTLVAIACGSSFTSVSTMGIAFIGIAATLHINLGLAAGAIVSGAFCGSNISPLSGTTNLAASTGQIDIYRHIRALLWTDLPAWAISLIFFTVTGLNSKTASLAAIHKMMQGLKQGFWISPITLLPVLLLIILAFFKVPAIPSLGLGAMFAIALGWFHDPTTTIGKISNLIMNGYVAHTPNKTINVLLSKGGISSMLTSEALIIFALTLGGLLIKFKIISIIIELIEAKVKGAGGLTVATALTCIGVNLLVGEHYLAIILPGESFKAAFDHHNLPRQCMTRILNDAGAAVNAIVPWSVSGVFIATTLQVSTVAYIPFAVFPTIVTIACIIAGFSTRASQATRKAELVVN</sequence>
<feature type="transmembrane region" description="Helical" evidence="9">
    <location>
        <begin position="141"/>
        <end position="166"/>
    </location>
</feature>
<evidence type="ECO:0000256" key="7">
    <source>
        <dbReference type="ARBA" id="ARBA00023136"/>
    </source>
</evidence>
<feature type="transmembrane region" description="Helical" evidence="9">
    <location>
        <begin position="195"/>
        <end position="216"/>
    </location>
</feature>
<keyword evidence="4" id="KW-1003">Cell membrane</keyword>
<evidence type="ECO:0000256" key="1">
    <source>
        <dbReference type="ARBA" id="ARBA00004651"/>
    </source>
</evidence>
<gene>
    <name evidence="11" type="ORF">H5993_07295</name>
</gene>
<feature type="transmembrane region" description="Helical" evidence="9">
    <location>
        <begin position="406"/>
        <end position="427"/>
    </location>
</feature>
<feature type="transmembrane region" description="Helical" evidence="9">
    <location>
        <begin position="40"/>
        <end position="58"/>
    </location>
</feature>
<organism evidence="11 12">
    <name type="scientific">Limosilactobacillus alvi</name>
    <dbReference type="NCBI Taxonomy" id="990412"/>
    <lineage>
        <taxon>Bacteria</taxon>
        <taxon>Bacillati</taxon>
        <taxon>Bacillota</taxon>
        <taxon>Bacilli</taxon>
        <taxon>Lactobacillales</taxon>
        <taxon>Lactobacillaceae</taxon>
        <taxon>Limosilactobacillus</taxon>
    </lineage>
</organism>
<evidence type="ECO:0000256" key="8">
    <source>
        <dbReference type="ARBA" id="ARBA00038435"/>
    </source>
</evidence>
<dbReference type="InterPro" id="IPR018461">
    <property type="entry name" value="Na/H_Antiport_NhaC-like_C"/>
</dbReference>
<evidence type="ECO:0000256" key="2">
    <source>
        <dbReference type="ARBA" id="ARBA00022448"/>
    </source>
</evidence>
<keyword evidence="5 9" id="KW-0812">Transmembrane</keyword>
<accession>A0ABS2EQQ8</accession>
<comment type="caution">
    <text evidence="11">The sequence shown here is derived from an EMBL/GenBank/DDBJ whole genome shotgun (WGS) entry which is preliminary data.</text>
</comment>
<dbReference type="EMBL" id="JACJJQ010000035">
    <property type="protein sequence ID" value="MBM6754560.1"/>
    <property type="molecule type" value="Genomic_DNA"/>
</dbReference>
<keyword evidence="3" id="KW-0050">Antiport</keyword>
<feature type="transmembrane region" description="Helical" evidence="9">
    <location>
        <begin position="433"/>
        <end position="453"/>
    </location>
</feature>
<evidence type="ECO:0000256" key="5">
    <source>
        <dbReference type="ARBA" id="ARBA00022692"/>
    </source>
</evidence>
<reference evidence="11 12" key="1">
    <citation type="journal article" date="2021" name="Sci. Rep.">
        <title>The distribution of antibiotic resistance genes in chicken gut microbiota commensals.</title>
        <authorList>
            <person name="Juricova H."/>
            <person name="Matiasovicova J."/>
            <person name="Kubasova T."/>
            <person name="Cejkova D."/>
            <person name="Rychlik I."/>
        </authorList>
    </citation>
    <scope>NUCLEOTIDE SEQUENCE [LARGE SCALE GENOMIC DNA]</scope>
    <source>
        <strain evidence="11 12">An810</strain>
    </source>
</reference>
<dbReference type="Proteomes" id="UP000776629">
    <property type="component" value="Unassembled WGS sequence"/>
</dbReference>
<feature type="transmembrane region" description="Helical" evidence="9">
    <location>
        <begin position="352"/>
        <end position="371"/>
    </location>
</feature>
<evidence type="ECO:0000256" key="9">
    <source>
        <dbReference type="SAM" id="Phobius"/>
    </source>
</evidence>
<keyword evidence="7 9" id="KW-0472">Membrane</keyword>
<comment type="subcellular location">
    <subcellularLocation>
        <location evidence="1">Cell membrane</location>
        <topology evidence="1">Multi-pass membrane protein</topology>
    </subcellularLocation>
</comment>
<keyword evidence="2" id="KW-0813">Transport</keyword>
<evidence type="ECO:0000256" key="4">
    <source>
        <dbReference type="ARBA" id="ARBA00022475"/>
    </source>
</evidence>
<feature type="domain" description="Na+/H+ antiporter NhaC-like C-terminal" evidence="10">
    <location>
        <begin position="171"/>
        <end position="453"/>
    </location>
</feature>
<feature type="transmembrane region" description="Helical" evidence="9">
    <location>
        <begin position="261"/>
        <end position="277"/>
    </location>
</feature>
<evidence type="ECO:0000256" key="3">
    <source>
        <dbReference type="ARBA" id="ARBA00022449"/>
    </source>
</evidence>
<evidence type="ECO:0000313" key="11">
    <source>
        <dbReference type="EMBL" id="MBM6754560.1"/>
    </source>
</evidence>
<dbReference type="Pfam" id="PF03553">
    <property type="entry name" value="Na_H_antiporter"/>
    <property type="match status" value="1"/>
</dbReference>
<evidence type="ECO:0000313" key="12">
    <source>
        <dbReference type="Proteomes" id="UP000776629"/>
    </source>
</evidence>
<proteinExistence type="inferred from homology"/>
<evidence type="ECO:0000259" key="10">
    <source>
        <dbReference type="Pfam" id="PF03553"/>
    </source>
</evidence>
<protein>
    <submittedName>
        <fullName evidence="11">Sodium:proton antiporter</fullName>
    </submittedName>
</protein>
<dbReference type="RefSeq" id="WP_204776835.1">
    <property type="nucleotide sequence ID" value="NZ_JACJJQ010000035.1"/>
</dbReference>
<feature type="transmembrane region" description="Helical" evidence="9">
    <location>
        <begin position="322"/>
        <end position="346"/>
    </location>
</feature>
<feature type="transmembrane region" description="Helical" evidence="9">
    <location>
        <begin position="108"/>
        <end position="129"/>
    </location>
</feature>
<name>A0ABS2EQQ8_9LACO</name>
<comment type="similarity">
    <text evidence="8">Belongs to the NhaC Na(+)/H(+) (TC 2.A.35) antiporter family.</text>
</comment>
<dbReference type="InterPro" id="IPR052180">
    <property type="entry name" value="NhaC_Na-H+_Antiporter"/>
</dbReference>
<keyword evidence="6 9" id="KW-1133">Transmembrane helix</keyword>
<feature type="transmembrane region" description="Helical" evidence="9">
    <location>
        <begin position="79"/>
        <end position="102"/>
    </location>
</feature>
<dbReference type="PANTHER" id="PTHR33451">
    <property type="entry name" value="MALATE-2H(+)/NA(+)-LACTATE ANTIPORTER"/>
    <property type="match status" value="1"/>
</dbReference>
<keyword evidence="12" id="KW-1185">Reference proteome</keyword>